<reference evidence="3" key="1">
    <citation type="journal article" date="2019" name="Int. J. Syst. Evol. Microbiol.">
        <title>The Global Catalogue of Microorganisms (GCM) 10K type strain sequencing project: providing services to taxonomists for standard genome sequencing and annotation.</title>
        <authorList>
            <consortium name="The Broad Institute Genomics Platform"/>
            <consortium name="The Broad Institute Genome Sequencing Center for Infectious Disease"/>
            <person name="Wu L."/>
            <person name="Ma J."/>
        </authorList>
    </citation>
    <scope>NUCLEOTIDE SEQUENCE [LARGE SCALE GENOMIC DNA]</scope>
    <source>
        <strain evidence="3">JCM 9651</strain>
    </source>
</reference>
<evidence type="ECO:0000256" key="1">
    <source>
        <dbReference type="SAM" id="SignalP"/>
    </source>
</evidence>
<protein>
    <recommendedName>
        <fullName evidence="4">Twin-arginine translocation signal domain-containing protein</fullName>
    </recommendedName>
</protein>
<keyword evidence="3" id="KW-1185">Reference proteome</keyword>
<dbReference type="RefSeq" id="WP_345034735.1">
    <property type="nucleotide sequence ID" value="NZ_BAAAYL010000001.1"/>
</dbReference>
<evidence type="ECO:0000313" key="3">
    <source>
        <dbReference type="Proteomes" id="UP001499990"/>
    </source>
</evidence>
<evidence type="ECO:0008006" key="4">
    <source>
        <dbReference type="Google" id="ProtNLM"/>
    </source>
</evidence>
<keyword evidence="1" id="KW-0732">Signal</keyword>
<accession>A0ABP6S614</accession>
<dbReference type="InterPro" id="IPR006311">
    <property type="entry name" value="TAT_signal"/>
</dbReference>
<comment type="caution">
    <text evidence="2">The sequence shown here is derived from an EMBL/GenBank/DDBJ whole genome shotgun (WGS) entry which is preliminary data.</text>
</comment>
<gene>
    <name evidence="2" type="ORF">GCM10020367_09080</name>
</gene>
<feature type="signal peptide" evidence="1">
    <location>
        <begin position="1"/>
        <end position="32"/>
    </location>
</feature>
<name>A0ABP6S614_9ACTN</name>
<dbReference type="EMBL" id="BAAAYL010000001">
    <property type="protein sequence ID" value="GAA3368894.1"/>
    <property type="molecule type" value="Genomic_DNA"/>
</dbReference>
<dbReference type="PROSITE" id="PS51318">
    <property type="entry name" value="TAT"/>
    <property type="match status" value="1"/>
</dbReference>
<organism evidence="2 3">
    <name type="scientific">Streptomyces sannanensis</name>
    <dbReference type="NCBI Taxonomy" id="285536"/>
    <lineage>
        <taxon>Bacteria</taxon>
        <taxon>Bacillati</taxon>
        <taxon>Actinomycetota</taxon>
        <taxon>Actinomycetes</taxon>
        <taxon>Kitasatosporales</taxon>
        <taxon>Streptomycetaceae</taxon>
        <taxon>Streptomyces</taxon>
    </lineage>
</organism>
<proteinExistence type="predicted"/>
<dbReference type="Proteomes" id="UP001499990">
    <property type="component" value="Unassembled WGS sequence"/>
</dbReference>
<sequence length="167" mass="17692">MTNPRSSRRSLLRRAGLLGSALAVGSAARAGAEELPGAEDLTARAGRRPSPIGSWSVVVTIEGVPDVEHAHYSFGADGQLILQTHRHTHTGIGTWEWRDDGFVYVTRGLRSNADGSLLSELRIRHTARFGPDGTFTSTGTGQALDATGNILLEVQSTAVGTRFGVDG</sequence>
<feature type="chain" id="PRO_5045437120" description="Twin-arginine translocation signal domain-containing protein" evidence="1">
    <location>
        <begin position="33"/>
        <end position="167"/>
    </location>
</feature>
<evidence type="ECO:0000313" key="2">
    <source>
        <dbReference type="EMBL" id="GAA3368894.1"/>
    </source>
</evidence>